<proteinExistence type="predicted"/>
<gene>
    <name evidence="1" type="ORF">RJ640_006596</name>
</gene>
<dbReference type="EMBL" id="JAVXUO010002517">
    <property type="protein sequence ID" value="KAK2972530.1"/>
    <property type="molecule type" value="Genomic_DNA"/>
</dbReference>
<evidence type="ECO:0000313" key="2">
    <source>
        <dbReference type="Proteomes" id="UP001187471"/>
    </source>
</evidence>
<dbReference type="AlphaFoldDB" id="A0AA88QZM8"/>
<name>A0AA88QZM8_9ASTE</name>
<organism evidence="1 2">
    <name type="scientific">Escallonia rubra</name>
    <dbReference type="NCBI Taxonomy" id="112253"/>
    <lineage>
        <taxon>Eukaryota</taxon>
        <taxon>Viridiplantae</taxon>
        <taxon>Streptophyta</taxon>
        <taxon>Embryophyta</taxon>
        <taxon>Tracheophyta</taxon>
        <taxon>Spermatophyta</taxon>
        <taxon>Magnoliopsida</taxon>
        <taxon>eudicotyledons</taxon>
        <taxon>Gunneridae</taxon>
        <taxon>Pentapetalae</taxon>
        <taxon>asterids</taxon>
        <taxon>campanulids</taxon>
        <taxon>Escalloniales</taxon>
        <taxon>Escalloniaceae</taxon>
        <taxon>Escallonia</taxon>
    </lineage>
</organism>
<keyword evidence="2" id="KW-1185">Reference proteome</keyword>
<reference evidence="1" key="1">
    <citation type="submission" date="2022-12" db="EMBL/GenBank/DDBJ databases">
        <title>Draft genome assemblies for two species of Escallonia (Escalloniales).</title>
        <authorList>
            <person name="Chanderbali A."/>
            <person name="Dervinis C."/>
            <person name="Anghel I."/>
            <person name="Soltis D."/>
            <person name="Soltis P."/>
            <person name="Zapata F."/>
        </authorList>
    </citation>
    <scope>NUCLEOTIDE SEQUENCE</scope>
    <source>
        <strain evidence="1">UCBG92.1500</strain>
        <tissue evidence="1">Leaf</tissue>
    </source>
</reference>
<protein>
    <submittedName>
        <fullName evidence="1">Uncharacterized protein</fullName>
    </submittedName>
</protein>
<comment type="caution">
    <text evidence="1">The sequence shown here is derived from an EMBL/GenBank/DDBJ whole genome shotgun (WGS) entry which is preliminary data.</text>
</comment>
<accession>A0AA88QZM8</accession>
<evidence type="ECO:0000313" key="1">
    <source>
        <dbReference type="EMBL" id="KAK2972530.1"/>
    </source>
</evidence>
<dbReference type="Proteomes" id="UP001187471">
    <property type="component" value="Unassembled WGS sequence"/>
</dbReference>
<sequence length="117" mass="12074">MAAKAKATTRLANPAPGHCLLPIPNGTKLCPPFSLPSNLSGLKVVGSSHTARSLCMAHALTSNIVPRGTSNPPTVESSDDSCGTRRGAVGYNRICKSGGRTAESPVTRSGLIIHKKV</sequence>